<name>A0A2G8L9I6_STIJA</name>
<accession>A0A2G8L9I6</accession>
<comment type="caution">
    <text evidence="3">The sequence shown here is derived from an EMBL/GenBank/DDBJ whole genome shotgun (WGS) entry which is preliminary data.</text>
</comment>
<evidence type="ECO:0000256" key="1">
    <source>
        <dbReference type="SAM" id="MobiDB-lite"/>
    </source>
</evidence>
<protein>
    <submittedName>
        <fullName evidence="3">Uncharacterized protein</fullName>
    </submittedName>
</protein>
<evidence type="ECO:0000313" key="4">
    <source>
        <dbReference type="Proteomes" id="UP000230750"/>
    </source>
</evidence>
<reference evidence="3 4" key="1">
    <citation type="journal article" date="2017" name="PLoS Biol.">
        <title>The sea cucumber genome provides insights into morphological evolution and visceral regeneration.</title>
        <authorList>
            <person name="Zhang X."/>
            <person name="Sun L."/>
            <person name="Yuan J."/>
            <person name="Sun Y."/>
            <person name="Gao Y."/>
            <person name="Zhang L."/>
            <person name="Li S."/>
            <person name="Dai H."/>
            <person name="Hamel J.F."/>
            <person name="Liu C."/>
            <person name="Yu Y."/>
            <person name="Liu S."/>
            <person name="Lin W."/>
            <person name="Guo K."/>
            <person name="Jin S."/>
            <person name="Xu P."/>
            <person name="Storey K.B."/>
            <person name="Huan P."/>
            <person name="Zhang T."/>
            <person name="Zhou Y."/>
            <person name="Zhang J."/>
            <person name="Lin C."/>
            <person name="Li X."/>
            <person name="Xing L."/>
            <person name="Huo D."/>
            <person name="Sun M."/>
            <person name="Wang L."/>
            <person name="Mercier A."/>
            <person name="Li F."/>
            <person name="Yang H."/>
            <person name="Xiang J."/>
        </authorList>
    </citation>
    <scope>NUCLEOTIDE SEQUENCE [LARGE SCALE GENOMIC DNA]</scope>
    <source>
        <strain evidence="3">Shaxun</strain>
        <tissue evidence="3">Muscle</tissue>
    </source>
</reference>
<feature type="chain" id="PRO_5013970309" evidence="2">
    <location>
        <begin position="21"/>
        <end position="134"/>
    </location>
</feature>
<gene>
    <name evidence="3" type="ORF">BSL78_06167</name>
</gene>
<dbReference type="EMBL" id="MRZV01000160">
    <property type="protein sequence ID" value="PIK56904.1"/>
    <property type="molecule type" value="Genomic_DNA"/>
</dbReference>
<keyword evidence="2" id="KW-0732">Signal</keyword>
<keyword evidence="4" id="KW-1185">Reference proteome</keyword>
<evidence type="ECO:0000313" key="3">
    <source>
        <dbReference type="EMBL" id="PIK56904.1"/>
    </source>
</evidence>
<sequence length="134" mass="14520">MVIPQSFCLVLQWITGSASAEANMKRIVDEDGRSYDVSETESKKIEELLVKIKKKWNPSLPLLVPVINPCSWDGTRRRDQSFQPPCSSKHVQGASDVSDHSAVGDIHLIDKRGLPGQMGPPGPKGPEGSSGIDG</sequence>
<dbReference type="AlphaFoldDB" id="A0A2G8L9I6"/>
<proteinExistence type="predicted"/>
<feature type="signal peptide" evidence="2">
    <location>
        <begin position="1"/>
        <end position="20"/>
    </location>
</feature>
<feature type="region of interest" description="Disordered" evidence="1">
    <location>
        <begin position="75"/>
        <end position="134"/>
    </location>
</feature>
<evidence type="ECO:0000256" key="2">
    <source>
        <dbReference type="SAM" id="SignalP"/>
    </source>
</evidence>
<feature type="compositionally biased region" description="Polar residues" evidence="1">
    <location>
        <begin position="81"/>
        <end position="90"/>
    </location>
</feature>
<dbReference type="Proteomes" id="UP000230750">
    <property type="component" value="Unassembled WGS sequence"/>
</dbReference>
<organism evidence="3 4">
    <name type="scientific">Stichopus japonicus</name>
    <name type="common">Sea cucumber</name>
    <dbReference type="NCBI Taxonomy" id="307972"/>
    <lineage>
        <taxon>Eukaryota</taxon>
        <taxon>Metazoa</taxon>
        <taxon>Echinodermata</taxon>
        <taxon>Eleutherozoa</taxon>
        <taxon>Echinozoa</taxon>
        <taxon>Holothuroidea</taxon>
        <taxon>Aspidochirotacea</taxon>
        <taxon>Aspidochirotida</taxon>
        <taxon>Stichopodidae</taxon>
        <taxon>Apostichopus</taxon>
    </lineage>
</organism>